<reference evidence="12 13" key="1">
    <citation type="submission" date="2019-08" db="EMBL/GenBank/DDBJ databases">
        <title>The genome of the soybean aphid Biotype 1, its phylome, world population structure and adaptation to the North American continent.</title>
        <authorList>
            <person name="Giordano R."/>
            <person name="Donthu R.K."/>
            <person name="Hernandez A.G."/>
            <person name="Wright C.L."/>
            <person name="Zimin A.V."/>
        </authorList>
    </citation>
    <scope>NUCLEOTIDE SEQUENCE [LARGE SCALE GENOMIC DNA]</scope>
    <source>
        <tissue evidence="12">Whole aphids</tissue>
    </source>
</reference>
<evidence type="ECO:0000256" key="2">
    <source>
        <dbReference type="ARBA" id="ARBA00022473"/>
    </source>
</evidence>
<keyword evidence="6" id="KW-0238">DNA-binding</keyword>
<evidence type="ECO:0000313" key="13">
    <source>
        <dbReference type="Proteomes" id="UP000475862"/>
    </source>
</evidence>
<dbReference type="Gene3D" id="4.10.280.10">
    <property type="entry name" value="Helix-loop-helix DNA-binding domain"/>
    <property type="match status" value="1"/>
</dbReference>
<dbReference type="GO" id="GO:0003677">
    <property type="term" value="F:DNA binding"/>
    <property type="evidence" value="ECO:0007669"/>
    <property type="project" value="UniProtKB-KW"/>
</dbReference>
<dbReference type="GO" id="GO:0046983">
    <property type="term" value="F:protein dimerization activity"/>
    <property type="evidence" value="ECO:0007669"/>
    <property type="project" value="InterPro"/>
</dbReference>
<keyword evidence="3" id="KW-0678">Repressor</keyword>
<feature type="compositionally biased region" description="Pro residues" evidence="10">
    <location>
        <begin position="289"/>
        <end position="300"/>
    </location>
</feature>
<evidence type="ECO:0000256" key="3">
    <source>
        <dbReference type="ARBA" id="ARBA00022491"/>
    </source>
</evidence>
<evidence type="ECO:0000256" key="7">
    <source>
        <dbReference type="ARBA" id="ARBA00023163"/>
    </source>
</evidence>
<proteinExistence type="inferred from homology"/>
<feature type="region of interest" description="Disordered" evidence="10">
    <location>
        <begin position="285"/>
        <end position="339"/>
    </location>
</feature>
<feature type="compositionally biased region" description="Basic residues" evidence="10">
    <location>
        <begin position="369"/>
        <end position="378"/>
    </location>
</feature>
<feature type="region of interest" description="Disordered" evidence="10">
    <location>
        <begin position="50"/>
        <end position="126"/>
    </location>
</feature>
<dbReference type="PANTHER" id="PTHR10985">
    <property type="entry name" value="BASIC HELIX-LOOP-HELIX TRANSCRIPTION FACTOR, HES-RELATED"/>
    <property type="match status" value="1"/>
</dbReference>
<dbReference type="Pfam" id="PF00010">
    <property type="entry name" value="HLH"/>
    <property type="match status" value="1"/>
</dbReference>
<dbReference type="EMBL" id="VYZN01000009">
    <property type="protein sequence ID" value="KAE9542825.1"/>
    <property type="molecule type" value="Genomic_DNA"/>
</dbReference>
<feature type="compositionally biased region" description="Basic and acidic residues" evidence="10">
    <location>
        <begin position="379"/>
        <end position="395"/>
    </location>
</feature>
<keyword evidence="4" id="KW-0914">Notch signaling pathway</keyword>
<dbReference type="SUPFAM" id="SSF47459">
    <property type="entry name" value="HLH, helix-loop-helix DNA-binding domain"/>
    <property type="match status" value="1"/>
</dbReference>
<keyword evidence="13" id="KW-1185">Reference proteome</keyword>
<accession>A0A6G0U153</accession>
<feature type="compositionally biased region" description="Basic residues" evidence="10">
    <location>
        <begin position="83"/>
        <end position="92"/>
    </location>
</feature>
<dbReference type="AlphaFoldDB" id="A0A6G0U153"/>
<comment type="caution">
    <text evidence="12">The sequence shown here is derived from an EMBL/GenBank/DDBJ whole genome shotgun (WGS) entry which is preliminary data.</text>
</comment>
<comment type="similarity">
    <text evidence="9">Belongs to the HEY family.</text>
</comment>
<feature type="region of interest" description="Disordered" evidence="10">
    <location>
        <begin position="368"/>
        <end position="448"/>
    </location>
</feature>
<keyword evidence="7" id="KW-0804">Transcription</keyword>
<dbReference type="FunFam" id="4.10.280.10:FF:000012">
    <property type="entry name" value="hairy/enhancer-of-split related with YRPW motif protein 1"/>
    <property type="match status" value="1"/>
</dbReference>
<evidence type="ECO:0000256" key="5">
    <source>
        <dbReference type="ARBA" id="ARBA00023015"/>
    </source>
</evidence>
<dbReference type="SMART" id="SM00353">
    <property type="entry name" value="HLH"/>
    <property type="match status" value="1"/>
</dbReference>
<dbReference type="InterPro" id="IPR050370">
    <property type="entry name" value="HES_HEY"/>
</dbReference>
<feature type="compositionally biased region" description="Low complexity" evidence="10">
    <location>
        <begin position="306"/>
        <end position="320"/>
    </location>
</feature>
<sequence length="463" mass="50834">MTCGPSRPPLPSRIRTRGPTITWATATRPPSTCGAWSCPAGAVRPITRIPSPYQPPTTAAATAEPPHWGYGPWGSMPAPPPTSRHHQQGVKRHFNESDDCDDAFSEESSKDHCSSPGDGTDTPHMLTRKKRRGIIEKRRRDRINTSLSELRRLVPTAYEKQGSAKLEKAEILQLTVDHLKMIHAKVINNVVCFFFSFRSRHVGLRSVQVRDGLPQHRVQGMRQRGGQVLGVGGGNERPGPAARAAAVALAVLCGAARVRGQVAGRRGTPQRTTAAAARLVRWSSRWSAAPPPPPPPPTLPPAHHYPSTTSPHQQQQQPPSLTLPPPPPPPSHNNNNYETSATAADGIKAAAEADATGLTTLSSVPADYHHHHHHHQQQRQHEQQHHHRGRDDYQHQHQHGGGAGNQLHNLQPVQPAPQPPSGYHDDAAMHQQHHHQQQQQYQSDTSVSAQMKPYRPWGAEVAY</sequence>
<dbReference type="GO" id="GO:0032502">
    <property type="term" value="P:developmental process"/>
    <property type="evidence" value="ECO:0007669"/>
    <property type="project" value="UniProtKB-ARBA"/>
</dbReference>
<organism evidence="12 13">
    <name type="scientific">Aphis glycines</name>
    <name type="common">Soybean aphid</name>
    <dbReference type="NCBI Taxonomy" id="307491"/>
    <lineage>
        <taxon>Eukaryota</taxon>
        <taxon>Metazoa</taxon>
        <taxon>Ecdysozoa</taxon>
        <taxon>Arthropoda</taxon>
        <taxon>Hexapoda</taxon>
        <taxon>Insecta</taxon>
        <taxon>Pterygota</taxon>
        <taxon>Neoptera</taxon>
        <taxon>Paraneoptera</taxon>
        <taxon>Hemiptera</taxon>
        <taxon>Sternorrhyncha</taxon>
        <taxon>Aphidomorpha</taxon>
        <taxon>Aphidoidea</taxon>
        <taxon>Aphididae</taxon>
        <taxon>Aphidini</taxon>
        <taxon>Aphis</taxon>
        <taxon>Aphis</taxon>
    </lineage>
</organism>
<feature type="compositionally biased region" description="Low complexity" evidence="10">
    <location>
        <begin position="56"/>
        <end position="66"/>
    </location>
</feature>
<evidence type="ECO:0000256" key="1">
    <source>
        <dbReference type="ARBA" id="ARBA00004123"/>
    </source>
</evidence>
<dbReference type="GO" id="GO:0005634">
    <property type="term" value="C:nucleus"/>
    <property type="evidence" value="ECO:0007669"/>
    <property type="project" value="UniProtKB-SubCell"/>
</dbReference>
<keyword evidence="8" id="KW-0539">Nucleus</keyword>
<dbReference type="PROSITE" id="PS50888">
    <property type="entry name" value="BHLH"/>
    <property type="match status" value="1"/>
</dbReference>
<dbReference type="InterPro" id="IPR036638">
    <property type="entry name" value="HLH_DNA-bd_sf"/>
</dbReference>
<evidence type="ECO:0000313" key="12">
    <source>
        <dbReference type="EMBL" id="KAE9542825.1"/>
    </source>
</evidence>
<dbReference type="GO" id="GO:0007219">
    <property type="term" value="P:Notch signaling pathway"/>
    <property type="evidence" value="ECO:0007669"/>
    <property type="project" value="UniProtKB-KW"/>
</dbReference>
<evidence type="ECO:0000256" key="6">
    <source>
        <dbReference type="ARBA" id="ARBA00023125"/>
    </source>
</evidence>
<evidence type="ECO:0000259" key="11">
    <source>
        <dbReference type="PROSITE" id="PS50888"/>
    </source>
</evidence>
<gene>
    <name evidence="12" type="ORF">AGLY_002736</name>
</gene>
<evidence type="ECO:0000256" key="10">
    <source>
        <dbReference type="SAM" id="MobiDB-lite"/>
    </source>
</evidence>
<dbReference type="OrthoDB" id="6371181at2759"/>
<evidence type="ECO:0000256" key="9">
    <source>
        <dbReference type="ARBA" id="ARBA00038262"/>
    </source>
</evidence>
<name>A0A6G0U153_APHGL</name>
<protein>
    <recommendedName>
        <fullName evidence="11">BHLH domain-containing protein</fullName>
    </recommendedName>
</protein>
<dbReference type="InterPro" id="IPR011598">
    <property type="entry name" value="bHLH_dom"/>
</dbReference>
<keyword evidence="2" id="KW-0217">Developmental protein</keyword>
<dbReference type="Proteomes" id="UP000475862">
    <property type="component" value="Unassembled WGS sequence"/>
</dbReference>
<evidence type="ECO:0000256" key="8">
    <source>
        <dbReference type="ARBA" id="ARBA00023242"/>
    </source>
</evidence>
<evidence type="ECO:0000256" key="4">
    <source>
        <dbReference type="ARBA" id="ARBA00022976"/>
    </source>
</evidence>
<feature type="domain" description="BHLH" evidence="11">
    <location>
        <begin position="127"/>
        <end position="182"/>
    </location>
</feature>
<comment type="subcellular location">
    <subcellularLocation>
        <location evidence="1">Nucleus</location>
    </subcellularLocation>
</comment>
<feature type="compositionally biased region" description="Pro residues" evidence="10">
    <location>
        <begin position="321"/>
        <end position="331"/>
    </location>
</feature>
<keyword evidence="5" id="KW-0805">Transcription regulation</keyword>